<evidence type="ECO:0000259" key="2">
    <source>
        <dbReference type="Pfam" id="PF07587"/>
    </source>
</evidence>
<feature type="domain" description="DUF1549" evidence="1">
    <location>
        <begin position="171"/>
        <end position="371"/>
    </location>
</feature>
<evidence type="ECO:0000313" key="4">
    <source>
        <dbReference type="EMBL" id="QDU89744.1"/>
    </source>
</evidence>
<evidence type="ECO:0000259" key="3">
    <source>
        <dbReference type="Pfam" id="PF07635"/>
    </source>
</evidence>
<dbReference type="InterPro" id="IPR022655">
    <property type="entry name" value="DUF1553"/>
</dbReference>
<dbReference type="InterPro" id="IPR011429">
    <property type="entry name" value="Cyt_c_Planctomycete-type"/>
</dbReference>
<dbReference type="KEGG" id="pnd:Pla175_31390"/>
<evidence type="ECO:0000313" key="5">
    <source>
        <dbReference type="Proteomes" id="UP000317429"/>
    </source>
</evidence>
<accession>A0A518DE27</accession>
<feature type="domain" description="DUF1553" evidence="2">
    <location>
        <begin position="427"/>
        <end position="666"/>
    </location>
</feature>
<dbReference type="RefSeq" id="WP_145286862.1">
    <property type="nucleotide sequence ID" value="NZ_CP036291.1"/>
</dbReference>
<dbReference type="OrthoDB" id="127107at2"/>
<dbReference type="InterPro" id="IPR011444">
    <property type="entry name" value="DUF1549"/>
</dbReference>
<dbReference type="Pfam" id="PF07583">
    <property type="entry name" value="PSCyt2"/>
    <property type="match status" value="1"/>
</dbReference>
<dbReference type="PANTHER" id="PTHR35889:SF3">
    <property type="entry name" value="F-BOX DOMAIN-CONTAINING PROTEIN"/>
    <property type="match status" value="1"/>
</dbReference>
<dbReference type="PANTHER" id="PTHR35889">
    <property type="entry name" value="CYCLOINULO-OLIGOSACCHARIDE FRUCTANOTRANSFERASE-RELATED"/>
    <property type="match status" value="1"/>
</dbReference>
<proteinExistence type="predicted"/>
<dbReference type="Pfam" id="PF07587">
    <property type="entry name" value="PSD1"/>
    <property type="match status" value="1"/>
</dbReference>
<keyword evidence="5" id="KW-1185">Reference proteome</keyword>
<sequence length="868" mass="94719">MAQPFPHIHRRPPRILAGLVLLVIVRHAAGEAPSPEQVEFFERRIRPVLVEHCYECHASDSVVLQGGLRLDTAVGLQAGGVSGPSIDPANPAASVLLAALRYESLQMPPAGRLPDAVIADFETWVAAGAPDPRTGGAADTEQAPSAANHWAFQRVAPPEPPPTDDRWRRTPIDAFVLARQVDAGVPHAPEASPRDLLRRVAFDLTGLPPTAEEAEQFEADPSDVAYEAAVDSLLASPRFGERWGRHWLDVARYADTKGYVFQEDRNYPNAYRYRDWVIASFNQDLAYDRFLVAQIAADQTDDDSDAAAMGFLTLGRRFLNNSHDIIDDRIDVVTRGTMGLTVACARCHDHKYDPIPTADYYSLYGVFASSEEKPVDNAPNALFDRDKPVEPAVFLRGNPGMRGEPTPRRFLSCLAGDDAAPFAHGSGRREMAEAIANPDNPLTARVWANRVWGWLFGRGLSATASDFGLRGDPPTHPELLDYLADSLTNDGWSTKRLIRRIVLSSTYRQSAVGAPGAAQADPENRLLTRMNRRRLDLEQTRDAVLAVSGRLDLTMEGPSQPIAEQPGTTRRAVYGFVERQNLPAYFRTFDFASPDASSAGRAVTTSPQQALYFLNSPLMLTSASALAERSLDSATSTDDRQRAVRMFRLALGRSPLPAELDALLSFVHDPAAGMPGAGPDWRFGWGRGAAEGDAVDFQELPHFTGDRWQAGDKLPDASLGWVSLQAGGGHPGDPAHPAVRRWVAPAAGRLAIDGELKHPSDQGDGVRGRLVSSRQGVLGEWVATHSQSRTDAQIQVAAGETIDFVTDCRANENSDSFQWGVTLRLDGAGSQRRWDSTSGFRGPTPPPLDCWGRLAQTLLMSNEFLFLD</sequence>
<evidence type="ECO:0000259" key="1">
    <source>
        <dbReference type="Pfam" id="PF07583"/>
    </source>
</evidence>
<gene>
    <name evidence="4" type="ORF">Pla175_31390</name>
</gene>
<name>A0A518DE27_9BACT</name>
<reference evidence="4 5" key="1">
    <citation type="submission" date="2019-02" db="EMBL/GenBank/DDBJ databases">
        <title>Deep-cultivation of Planctomycetes and their phenomic and genomic characterization uncovers novel biology.</title>
        <authorList>
            <person name="Wiegand S."/>
            <person name="Jogler M."/>
            <person name="Boedeker C."/>
            <person name="Pinto D."/>
            <person name="Vollmers J."/>
            <person name="Rivas-Marin E."/>
            <person name="Kohn T."/>
            <person name="Peeters S.H."/>
            <person name="Heuer A."/>
            <person name="Rast P."/>
            <person name="Oberbeckmann S."/>
            <person name="Bunk B."/>
            <person name="Jeske O."/>
            <person name="Meyerdierks A."/>
            <person name="Storesund J.E."/>
            <person name="Kallscheuer N."/>
            <person name="Luecker S."/>
            <person name="Lage O.M."/>
            <person name="Pohl T."/>
            <person name="Merkel B.J."/>
            <person name="Hornburger P."/>
            <person name="Mueller R.-W."/>
            <person name="Bruemmer F."/>
            <person name="Labrenz M."/>
            <person name="Spormann A.M."/>
            <person name="Op den Camp H."/>
            <person name="Overmann J."/>
            <person name="Amann R."/>
            <person name="Jetten M.S.M."/>
            <person name="Mascher T."/>
            <person name="Medema M.H."/>
            <person name="Devos D.P."/>
            <person name="Kaster A.-K."/>
            <person name="Ovreas L."/>
            <person name="Rohde M."/>
            <person name="Galperin M.Y."/>
            <person name="Jogler C."/>
        </authorList>
    </citation>
    <scope>NUCLEOTIDE SEQUENCE [LARGE SCALE GENOMIC DNA]</scope>
    <source>
        <strain evidence="4 5">Pla175</strain>
    </source>
</reference>
<dbReference type="AlphaFoldDB" id="A0A518DE27"/>
<organism evidence="4 5">
    <name type="scientific">Pirellulimonas nuda</name>
    <dbReference type="NCBI Taxonomy" id="2528009"/>
    <lineage>
        <taxon>Bacteria</taxon>
        <taxon>Pseudomonadati</taxon>
        <taxon>Planctomycetota</taxon>
        <taxon>Planctomycetia</taxon>
        <taxon>Pirellulales</taxon>
        <taxon>Lacipirellulaceae</taxon>
        <taxon>Pirellulimonas</taxon>
    </lineage>
</organism>
<dbReference type="Pfam" id="PF07635">
    <property type="entry name" value="PSCyt1"/>
    <property type="match status" value="1"/>
</dbReference>
<dbReference type="EMBL" id="CP036291">
    <property type="protein sequence ID" value="QDU89744.1"/>
    <property type="molecule type" value="Genomic_DNA"/>
</dbReference>
<dbReference type="Proteomes" id="UP000317429">
    <property type="component" value="Chromosome"/>
</dbReference>
<protein>
    <submittedName>
        <fullName evidence="4">Planctomycete cytochrome C</fullName>
    </submittedName>
</protein>
<feature type="domain" description="Cytochrome C Planctomycete-type" evidence="3">
    <location>
        <begin position="53"/>
        <end position="111"/>
    </location>
</feature>